<dbReference type="Gene3D" id="3.50.50.60">
    <property type="entry name" value="FAD/NAD(P)-binding domain"/>
    <property type="match status" value="2"/>
</dbReference>
<proteinExistence type="predicted"/>
<reference evidence="2 3" key="1">
    <citation type="submission" date="2020-04" db="EMBL/GenBank/DDBJ databases">
        <title>Sequencing and Assembly of C. fimi.</title>
        <authorList>
            <person name="Ramsey A.R."/>
        </authorList>
    </citation>
    <scope>NUCLEOTIDE SEQUENCE [LARGE SCALE GENOMIC DNA]</scope>
    <source>
        <strain evidence="2 3">SB</strain>
    </source>
</reference>
<dbReference type="PANTHER" id="PTHR10668:SF103">
    <property type="entry name" value="PYRIDINE NUCLEOTIDE-DISULFIDE OXIDOREDUCTASE DOMAIN-CONTAINING PROTEIN 2"/>
    <property type="match status" value="1"/>
</dbReference>
<dbReference type="RefSeq" id="WP_169324422.1">
    <property type="nucleotide sequence ID" value="NZ_JABCJJ010000008.1"/>
</dbReference>
<gene>
    <name evidence="2" type="ORF">HIR71_07405</name>
</gene>
<protein>
    <submittedName>
        <fullName evidence="2">NAD(P)/FAD-dependent oxidoreductase</fullName>
    </submittedName>
</protein>
<evidence type="ECO:0000313" key="3">
    <source>
        <dbReference type="Proteomes" id="UP000562124"/>
    </source>
</evidence>
<dbReference type="Proteomes" id="UP000562124">
    <property type="component" value="Unassembled WGS sequence"/>
</dbReference>
<keyword evidence="3" id="KW-1185">Reference proteome</keyword>
<dbReference type="GO" id="GO:0005829">
    <property type="term" value="C:cytosol"/>
    <property type="evidence" value="ECO:0007669"/>
    <property type="project" value="TreeGrafter"/>
</dbReference>
<dbReference type="SUPFAM" id="SSF51905">
    <property type="entry name" value="FAD/NAD(P)-binding domain"/>
    <property type="match status" value="1"/>
</dbReference>
<dbReference type="InterPro" id="IPR036188">
    <property type="entry name" value="FAD/NAD-bd_sf"/>
</dbReference>
<comment type="caution">
    <text evidence="2">The sequence shown here is derived from an EMBL/GenBank/DDBJ whole genome shotgun (WGS) entry which is preliminary data.</text>
</comment>
<feature type="compositionally biased region" description="Low complexity" evidence="1">
    <location>
        <begin position="485"/>
        <end position="497"/>
    </location>
</feature>
<dbReference type="PANTHER" id="PTHR10668">
    <property type="entry name" value="PHYTOENE DEHYDROGENASE"/>
    <property type="match status" value="1"/>
</dbReference>
<sequence length="548" mass="57424">MRRRARGGAVTRSRYDVVVVGGGHNGLTAAAYLARAGRSVLVLERADHLGGATGSHRVFRGVDARLSRYSYLVSLLPRAIRDELGLRLELRRRRVSSYTPAPGDPARGLLVDTGDDDGTRRSFAALGAGADHAAWQAFAARTHALAQALFPTVTGPLPTSAEVRAAVGEEWWADLHAPLGRLVERTFGHDVVRGVVLTDALIGTFADAHDPTLVQNRCFLYHVIGGGTGDWDVPVGGMGAVVDALTGAARAGGAELLTRAIVTAVHPGSDGAEVVWTDDDGREHAVGAGHVLVNAAPRVLDGLLGREPADVGPEGSQLKVNMVLRRLPRLRDAAVDPAAAFAGTFHVNESYEQLATAYAEAAAGRIPALPPAEIYCHTLTDPSILGPELRDTGHHTLTLFGLHMPARLFRAEPDGARATALAATLRSLDSVLAEPIEDCLALDADGRPCLEVRSPVDLEHDVALPGGHIFHGDLQWPWLEDDGEAPSSAARSSAARSPAERWGVATEHDRVLLCGAGARRGGGVSGIPGRSAAMALLDSASTGGGACP</sequence>
<dbReference type="EMBL" id="JABCJJ010000008">
    <property type="protein sequence ID" value="NMR20049.1"/>
    <property type="molecule type" value="Genomic_DNA"/>
</dbReference>
<dbReference type="AlphaFoldDB" id="A0A7Y0LY28"/>
<evidence type="ECO:0000313" key="2">
    <source>
        <dbReference type="EMBL" id="NMR20049.1"/>
    </source>
</evidence>
<evidence type="ECO:0000256" key="1">
    <source>
        <dbReference type="SAM" id="MobiDB-lite"/>
    </source>
</evidence>
<name>A0A7Y0LY28_CELFI</name>
<organism evidence="2 3">
    <name type="scientific">Cellulomonas fimi</name>
    <dbReference type="NCBI Taxonomy" id="1708"/>
    <lineage>
        <taxon>Bacteria</taxon>
        <taxon>Bacillati</taxon>
        <taxon>Actinomycetota</taxon>
        <taxon>Actinomycetes</taxon>
        <taxon>Micrococcales</taxon>
        <taxon>Cellulomonadaceae</taxon>
        <taxon>Cellulomonas</taxon>
    </lineage>
</organism>
<accession>A0A7Y0LY28</accession>
<dbReference type="Pfam" id="PF13450">
    <property type="entry name" value="NAD_binding_8"/>
    <property type="match status" value="1"/>
</dbReference>
<feature type="region of interest" description="Disordered" evidence="1">
    <location>
        <begin position="481"/>
        <end position="502"/>
    </location>
</feature>